<feature type="domain" description="DUF7007" evidence="2">
    <location>
        <begin position="105"/>
        <end position="219"/>
    </location>
</feature>
<evidence type="ECO:0000313" key="3">
    <source>
        <dbReference type="EMBL" id="WLS01163.1"/>
    </source>
</evidence>
<accession>A0AA50HAB6</accession>
<name>A0AA50HAB6_9HYPH</name>
<evidence type="ECO:0000259" key="2">
    <source>
        <dbReference type="Pfam" id="PF22653"/>
    </source>
</evidence>
<organism evidence="3 4">
    <name type="scientific">Shinella sumterensis</name>
    <dbReference type="NCBI Taxonomy" id="1967501"/>
    <lineage>
        <taxon>Bacteria</taxon>
        <taxon>Pseudomonadati</taxon>
        <taxon>Pseudomonadota</taxon>
        <taxon>Alphaproteobacteria</taxon>
        <taxon>Hyphomicrobiales</taxon>
        <taxon>Rhizobiaceae</taxon>
        <taxon>Shinella</taxon>
    </lineage>
</organism>
<sequence>MSATDLPDDSASTLEDTGVEFGSSSEGFPVARLGDLLLAMLPRAAGGGFLASAWRLAQPLSTLRREHFYGHDGELADEAAFRSRVLETAQHKRELSRLQRLQSRMVCSTPWGPSQLATIYAEGIVAHMTAGHGGFRLSAERNKRIVRSLRISSGWYEEDEAWAIVAFSFPDLFTTYERKLAERTIKDKWPDEWEAIFGRPLQPGESSGKDRRAFERRHAGDWIVASAITSGHHPGMIEVVAVLGGRRGANVVERRFLVPKTEYEGRGPFGFVIDEGRHAGYDGPSSFVGWERRKAS</sequence>
<proteinExistence type="predicted"/>
<dbReference type="InterPro" id="IPR054276">
    <property type="entry name" value="DUF7007"/>
</dbReference>
<dbReference type="RefSeq" id="WP_306041480.1">
    <property type="nucleotide sequence ID" value="NZ_CP132307.1"/>
</dbReference>
<evidence type="ECO:0000313" key="4">
    <source>
        <dbReference type="Proteomes" id="UP001234585"/>
    </source>
</evidence>
<dbReference type="AlphaFoldDB" id="A0AA50HAB6"/>
<gene>
    <name evidence="3" type="ORF">Q9313_26965</name>
</gene>
<dbReference type="Pfam" id="PF22653">
    <property type="entry name" value="DUF7007"/>
    <property type="match status" value="1"/>
</dbReference>
<protein>
    <recommendedName>
        <fullName evidence="2">DUF7007 domain-containing protein</fullName>
    </recommendedName>
</protein>
<feature type="region of interest" description="Disordered" evidence="1">
    <location>
        <begin position="1"/>
        <end position="20"/>
    </location>
</feature>
<dbReference type="Proteomes" id="UP001234585">
    <property type="component" value="Plasmid unnamed5"/>
</dbReference>
<geneLocation type="plasmid" evidence="3 4">
    <name>unnamed5</name>
</geneLocation>
<reference evidence="3 4" key="1">
    <citation type="submission" date="2023-08" db="EMBL/GenBank/DDBJ databases">
        <title>Pathogen: clinical or host-associated sample.</title>
        <authorList>
            <person name="Hergert J."/>
            <person name="Casey R."/>
            <person name="Wagner J."/>
            <person name="Young E.L."/>
            <person name="Oakeson K.F."/>
        </authorList>
    </citation>
    <scope>NUCLEOTIDE SEQUENCE [LARGE SCALE GENOMIC DNA]</scope>
    <source>
        <strain evidence="3 4">1760953</strain>
        <plasmid evidence="3 4">unnamed5</plasmid>
    </source>
</reference>
<keyword evidence="4" id="KW-1185">Reference proteome</keyword>
<dbReference type="EMBL" id="CP132307">
    <property type="protein sequence ID" value="WLS01163.1"/>
    <property type="molecule type" value="Genomic_DNA"/>
</dbReference>
<keyword evidence="3" id="KW-0614">Plasmid</keyword>
<evidence type="ECO:0000256" key="1">
    <source>
        <dbReference type="SAM" id="MobiDB-lite"/>
    </source>
</evidence>